<evidence type="ECO:0000256" key="3">
    <source>
        <dbReference type="ARBA" id="ARBA00022833"/>
    </source>
</evidence>
<dbReference type="eggNOG" id="ENOG502RZA9">
    <property type="taxonomic scope" value="Eukaryota"/>
</dbReference>
<dbReference type="KEGG" id="ela:UCREL1_7630"/>
<feature type="region of interest" description="Disordered" evidence="5">
    <location>
        <begin position="1"/>
        <end position="116"/>
    </location>
</feature>
<keyword evidence="3" id="KW-0862">Zinc</keyword>
<dbReference type="InterPro" id="IPR001841">
    <property type="entry name" value="Znf_RING"/>
</dbReference>
<dbReference type="InterPro" id="IPR039903">
    <property type="entry name" value="Zswim2"/>
</dbReference>
<evidence type="ECO:0000256" key="2">
    <source>
        <dbReference type="ARBA" id="ARBA00022771"/>
    </source>
</evidence>
<dbReference type="STRING" id="1287681.M7T6E5"/>
<dbReference type="CDD" id="cd16494">
    <property type="entry name" value="RING-CH-C4HC3_ZSWM2"/>
    <property type="match status" value="1"/>
</dbReference>
<dbReference type="PROSITE" id="PS50089">
    <property type="entry name" value="ZF_RING_2"/>
    <property type="match status" value="1"/>
</dbReference>
<evidence type="ECO:0000256" key="1">
    <source>
        <dbReference type="ARBA" id="ARBA00022723"/>
    </source>
</evidence>
<keyword evidence="9" id="KW-1185">Reference proteome</keyword>
<dbReference type="Pfam" id="PF13639">
    <property type="entry name" value="zf-RING_2"/>
    <property type="match status" value="1"/>
</dbReference>
<feature type="compositionally biased region" description="Polar residues" evidence="5">
    <location>
        <begin position="11"/>
        <end position="20"/>
    </location>
</feature>
<dbReference type="InterPro" id="IPR007527">
    <property type="entry name" value="Znf_SWIM"/>
</dbReference>
<evidence type="ECO:0000313" key="8">
    <source>
        <dbReference type="EMBL" id="EMR65396.1"/>
    </source>
</evidence>
<dbReference type="Pfam" id="PF04434">
    <property type="entry name" value="SWIM"/>
    <property type="match status" value="1"/>
</dbReference>
<evidence type="ECO:0000259" key="7">
    <source>
        <dbReference type="PROSITE" id="PS50966"/>
    </source>
</evidence>
<feature type="domain" description="RING-type" evidence="6">
    <location>
        <begin position="244"/>
        <end position="294"/>
    </location>
</feature>
<accession>M7T6E5</accession>
<dbReference type="HOGENOM" id="CLU_037984_1_0_1"/>
<dbReference type="Gene3D" id="3.30.40.10">
    <property type="entry name" value="Zinc/RING finger domain, C3HC4 (zinc finger)"/>
    <property type="match status" value="1"/>
</dbReference>
<keyword evidence="1" id="KW-0479">Metal-binding</keyword>
<dbReference type="SUPFAM" id="SSF57850">
    <property type="entry name" value="RING/U-box"/>
    <property type="match status" value="1"/>
</dbReference>
<dbReference type="PANTHER" id="PTHR21540:SF0">
    <property type="entry name" value="PHD FAMILY PROTEIN"/>
    <property type="match status" value="1"/>
</dbReference>
<protein>
    <submittedName>
        <fullName evidence="8">Putative swim zinc finger protein</fullName>
    </submittedName>
</protein>
<evidence type="ECO:0000256" key="5">
    <source>
        <dbReference type="SAM" id="MobiDB-lite"/>
    </source>
</evidence>
<dbReference type="PROSITE" id="PS50966">
    <property type="entry name" value="ZF_SWIM"/>
    <property type="match status" value="1"/>
</dbReference>
<keyword evidence="2 4" id="KW-0863">Zinc-finger</keyword>
<evidence type="ECO:0000256" key="4">
    <source>
        <dbReference type="PROSITE-ProRule" id="PRU00175"/>
    </source>
</evidence>
<dbReference type="InterPro" id="IPR011016">
    <property type="entry name" value="Znf_RING-CH"/>
</dbReference>
<dbReference type="OMA" id="CKHIVYV"/>
<feature type="domain" description="SWIM-type" evidence="7">
    <location>
        <begin position="161"/>
        <end position="193"/>
    </location>
</feature>
<name>M7T6E5_EUTLA</name>
<dbReference type="Proteomes" id="UP000012174">
    <property type="component" value="Unassembled WGS sequence"/>
</dbReference>
<feature type="compositionally biased region" description="Basic residues" evidence="5">
    <location>
        <begin position="89"/>
        <end position="102"/>
    </location>
</feature>
<dbReference type="GO" id="GO:0008270">
    <property type="term" value="F:zinc ion binding"/>
    <property type="evidence" value="ECO:0007669"/>
    <property type="project" value="UniProtKB-KW"/>
</dbReference>
<feature type="compositionally biased region" description="Acidic residues" evidence="5">
    <location>
        <begin position="73"/>
        <end position="84"/>
    </location>
</feature>
<dbReference type="AlphaFoldDB" id="M7T6E5"/>
<dbReference type="PANTHER" id="PTHR21540">
    <property type="entry name" value="RING FINGER AND SWIM DOMAIN-CONTAINING PROTEIN 2"/>
    <property type="match status" value="1"/>
</dbReference>
<dbReference type="EMBL" id="KB706877">
    <property type="protein sequence ID" value="EMR65396.1"/>
    <property type="molecule type" value="Genomic_DNA"/>
</dbReference>
<dbReference type="GO" id="GO:0061630">
    <property type="term" value="F:ubiquitin protein ligase activity"/>
    <property type="evidence" value="ECO:0007669"/>
    <property type="project" value="InterPro"/>
</dbReference>
<sequence>MDKKKKMAMTTRLSAQSTVESKSGAPSKPPTASAASATSTSQPRTSRRRKLPDSFEASSPRQKSSKARISAAADDDDDDQDEELEKPKKAGKAKPRARKQKKPKDEEKRLKRFRPKAPQQFTLIYDRATSQRFYILSRMRTGTDECPEEMIEMTGSTGNIYHIHISHLPTCTCPHSQKGNQCKHVIYVMSRVLRARYDLVYQLALLTSELREIFSNAPSIEISDDDSTKRQDDDKNRKELEGDCPICFSPFEGADDTVYCRAQCGQNMHEECFQMWAATKRRSAKDKVTCPMCRAPWEGDDDVVKKIRNTGIVEDEGYVNVANQLGISRVRGTN</sequence>
<gene>
    <name evidence="8" type="ORF">UCREL1_7630</name>
</gene>
<feature type="compositionally biased region" description="Low complexity" evidence="5">
    <location>
        <begin position="21"/>
        <end position="44"/>
    </location>
</feature>
<dbReference type="InterPro" id="IPR013083">
    <property type="entry name" value="Znf_RING/FYVE/PHD"/>
</dbReference>
<organism evidence="8 9">
    <name type="scientific">Eutypa lata (strain UCR-EL1)</name>
    <name type="common">Grapevine dieback disease fungus</name>
    <name type="synonym">Eutypa armeniacae</name>
    <dbReference type="NCBI Taxonomy" id="1287681"/>
    <lineage>
        <taxon>Eukaryota</taxon>
        <taxon>Fungi</taxon>
        <taxon>Dikarya</taxon>
        <taxon>Ascomycota</taxon>
        <taxon>Pezizomycotina</taxon>
        <taxon>Sordariomycetes</taxon>
        <taxon>Xylariomycetidae</taxon>
        <taxon>Xylariales</taxon>
        <taxon>Diatrypaceae</taxon>
        <taxon>Eutypa</taxon>
    </lineage>
</organism>
<proteinExistence type="predicted"/>
<dbReference type="OrthoDB" id="2122982at2759"/>
<evidence type="ECO:0000259" key="6">
    <source>
        <dbReference type="PROSITE" id="PS50089"/>
    </source>
</evidence>
<evidence type="ECO:0000313" key="9">
    <source>
        <dbReference type="Proteomes" id="UP000012174"/>
    </source>
</evidence>
<reference evidence="9" key="1">
    <citation type="journal article" date="2013" name="Genome Announc.">
        <title>Draft genome sequence of the grapevine dieback fungus Eutypa lata UCR-EL1.</title>
        <authorList>
            <person name="Blanco-Ulate B."/>
            <person name="Rolshausen P.E."/>
            <person name="Cantu D."/>
        </authorList>
    </citation>
    <scope>NUCLEOTIDE SEQUENCE [LARGE SCALE GENOMIC DNA]</scope>
    <source>
        <strain evidence="9">UCR-EL1</strain>
    </source>
</reference>
<dbReference type="SMART" id="SM00744">
    <property type="entry name" value="RINGv"/>
    <property type="match status" value="1"/>
</dbReference>